<dbReference type="PANTHER" id="PTHR34236">
    <property type="entry name" value="DIMETHYL SULFOXIDE REDUCTASE TRANSCRIPTIONAL ACTIVATOR"/>
    <property type="match status" value="1"/>
</dbReference>
<dbReference type="Pfam" id="PF04967">
    <property type="entry name" value="HTH_10"/>
    <property type="match status" value="1"/>
</dbReference>
<dbReference type="EMBL" id="FOAD01000001">
    <property type="protein sequence ID" value="SEK64915.1"/>
    <property type="molecule type" value="Genomic_DNA"/>
</dbReference>
<dbReference type="AlphaFoldDB" id="A0A1H7IVV4"/>
<reference evidence="4 5" key="1">
    <citation type="submission" date="2016-10" db="EMBL/GenBank/DDBJ databases">
        <authorList>
            <person name="de Groot N.N."/>
        </authorList>
    </citation>
    <scope>NUCLEOTIDE SEQUENCE [LARGE SCALE GENOMIC DNA]</scope>
    <source>
        <strain evidence="4 5">CDM_5</strain>
    </source>
</reference>
<name>A0A1H7IVV4_HALLR</name>
<dbReference type="InterPro" id="IPR007050">
    <property type="entry name" value="HTH_bacterioopsin"/>
</dbReference>
<organism evidence="4 5">
    <name type="scientific">Haloferax larsenii</name>
    <dbReference type="NCBI Taxonomy" id="302484"/>
    <lineage>
        <taxon>Archaea</taxon>
        <taxon>Methanobacteriati</taxon>
        <taxon>Methanobacteriota</taxon>
        <taxon>Stenosarchaea group</taxon>
        <taxon>Halobacteria</taxon>
        <taxon>Halobacteriales</taxon>
        <taxon>Haloferacaceae</taxon>
        <taxon>Haloferax</taxon>
    </lineage>
</organism>
<keyword evidence="1" id="KW-0805">Transcription regulation</keyword>
<evidence type="ECO:0000313" key="4">
    <source>
        <dbReference type="EMBL" id="SEK64915.1"/>
    </source>
</evidence>
<sequence length="227" mass="25072">MVSVIADISVAGPSAVLTEHTLQELPKAEIRIQYQGSSEKAGLVVRECDFDDFESKLETDPSIGSYEYVSDFSDVRVYNITAGDVPTLVSEHLSSKNIQILEATSPSGDSNWQLRVRSPSRKNLADVLSECRRGGNSIQLDTLYSETNPPDEANFGCPSMDRLTDDQYDALVAAYESGYFEIPKGTSLAQLSQEFDIGPQAMSERLRRATNTMLESHLQQDVTKAKH</sequence>
<accession>A0A1H7IVV4</accession>
<dbReference type="RefSeq" id="WP_074792422.1">
    <property type="nucleotide sequence ID" value="NZ_FOAD01000001.1"/>
</dbReference>
<evidence type="ECO:0000256" key="1">
    <source>
        <dbReference type="ARBA" id="ARBA00023015"/>
    </source>
</evidence>
<evidence type="ECO:0000313" key="5">
    <source>
        <dbReference type="Proteomes" id="UP000183894"/>
    </source>
</evidence>
<gene>
    <name evidence="4" type="ORF">SAMN04488691_101992</name>
</gene>
<dbReference type="Proteomes" id="UP000183894">
    <property type="component" value="Unassembled WGS sequence"/>
</dbReference>
<evidence type="ECO:0000259" key="3">
    <source>
        <dbReference type="Pfam" id="PF04967"/>
    </source>
</evidence>
<proteinExistence type="predicted"/>
<dbReference type="OrthoDB" id="156233at2157"/>
<protein>
    <submittedName>
        <fullName evidence="4">Predicted DNA binding protein, contains HTH domain</fullName>
    </submittedName>
</protein>
<feature type="domain" description="HTH bat-type" evidence="3">
    <location>
        <begin position="163"/>
        <end position="214"/>
    </location>
</feature>
<evidence type="ECO:0000256" key="2">
    <source>
        <dbReference type="ARBA" id="ARBA00023163"/>
    </source>
</evidence>
<dbReference type="PANTHER" id="PTHR34236:SF1">
    <property type="entry name" value="DIMETHYL SULFOXIDE REDUCTASE TRANSCRIPTIONAL ACTIVATOR"/>
    <property type="match status" value="1"/>
</dbReference>
<keyword evidence="2" id="KW-0804">Transcription</keyword>